<dbReference type="Pfam" id="PF00078">
    <property type="entry name" value="RVT_1"/>
    <property type="match status" value="1"/>
</dbReference>
<feature type="region of interest" description="Disordered" evidence="8">
    <location>
        <begin position="1441"/>
        <end position="1465"/>
    </location>
</feature>
<dbReference type="SMART" id="SM00176">
    <property type="entry name" value="RAN"/>
    <property type="match status" value="1"/>
</dbReference>
<dbReference type="Pfam" id="PF14111">
    <property type="entry name" value="DUF4283"/>
    <property type="match status" value="1"/>
</dbReference>
<comment type="subcellular location">
    <subcellularLocation>
        <location evidence="7">Endomembrane system</location>
        <topology evidence="7">Lipid-anchor</topology>
    </subcellularLocation>
</comment>
<evidence type="ECO:0000256" key="2">
    <source>
        <dbReference type="ARBA" id="ARBA00022741"/>
    </source>
</evidence>
<gene>
    <name evidence="10" type="ORF">ZIOFF_066632</name>
</gene>
<dbReference type="SMART" id="SM00175">
    <property type="entry name" value="RAB"/>
    <property type="match status" value="1"/>
</dbReference>
<dbReference type="GO" id="GO:0005525">
    <property type="term" value="F:GTP binding"/>
    <property type="evidence" value="ECO:0007669"/>
    <property type="project" value="UniProtKB-KW"/>
</dbReference>
<evidence type="ECO:0000313" key="11">
    <source>
        <dbReference type="Proteomes" id="UP000734854"/>
    </source>
</evidence>
<dbReference type="InterPro" id="IPR005225">
    <property type="entry name" value="Small_GTP-bd"/>
</dbReference>
<dbReference type="SUPFAM" id="SSF52540">
    <property type="entry name" value="P-loop containing nucleoside triphosphate hydrolases"/>
    <property type="match status" value="1"/>
</dbReference>
<keyword evidence="3" id="KW-0342">GTP-binding</keyword>
<dbReference type="FunFam" id="3.40.50.300:FF:000067">
    <property type="entry name" value="ras-related protein RABA1f"/>
    <property type="match status" value="1"/>
</dbReference>
<evidence type="ECO:0000256" key="4">
    <source>
        <dbReference type="ARBA" id="ARBA00023136"/>
    </source>
</evidence>
<dbReference type="PROSITE" id="PS51421">
    <property type="entry name" value="RAS"/>
    <property type="match status" value="1"/>
</dbReference>
<dbReference type="GO" id="GO:0003924">
    <property type="term" value="F:GTPase activity"/>
    <property type="evidence" value="ECO:0007669"/>
    <property type="project" value="InterPro"/>
</dbReference>
<comment type="similarity">
    <text evidence="1">Belongs to the small GTPase superfamily. Rab family.</text>
</comment>
<dbReference type="PROSITE" id="PS51419">
    <property type="entry name" value="RAB"/>
    <property type="match status" value="1"/>
</dbReference>
<dbReference type="SUPFAM" id="SSF56219">
    <property type="entry name" value="DNase I-like"/>
    <property type="match status" value="1"/>
</dbReference>
<dbReference type="PANTHER" id="PTHR33116:SF78">
    <property type="entry name" value="OS12G0587133 PROTEIN"/>
    <property type="match status" value="1"/>
</dbReference>
<dbReference type="SMART" id="SM00177">
    <property type="entry name" value="ARF"/>
    <property type="match status" value="1"/>
</dbReference>
<evidence type="ECO:0000256" key="1">
    <source>
        <dbReference type="ARBA" id="ARBA00006270"/>
    </source>
</evidence>
<keyword evidence="11" id="KW-1185">Reference proteome</keyword>
<sequence>MGRKKQCSKDISLSLSSSSCDVIVPVPDVVLDLSALGFEKSPHDPGPSLSPRGPSLEKFLDLRTSDPEVRVSAPINNEPKNGVSSGGNSKWVDLFRQNRARAPGCDLSYIPPAVSNGVRVVKFRSTEVLEETQRWQHALIGSVYGYSPHYKQIENFALNRWKQYGLSSVIQIKDNLFLFQFDSDASKDRVLNDGPFFFNSRPLILKAWIPRMKLDLCDIQELPIWIQLPLLPWEFWTKDILSRIGSILGKPLFCDLCTLRRDKLGFARILVDMRIAGDFPDSIILEDEFGAQFTQNVMYEWKPIPCSICKQFGHDMHLCPSALSKSKQVWKEKVKHPVIAVATNPVATNAVASVISNSACEIAAMSISSAKMAAVKGKDVLPTVASSSNCESGSTLTSKNDVIVSAPLTGSTPVIIPPSTGVIGEERSVLWSDLVDLALSTSGAWLVQGDFNAILNNSERIGGAHITNCGSEFEACLFRCGLSELSNHGSFFTWTNNQDAKSCIWRKLDRCLINSDWLDVFPGSDYEDGSMCSDHPTISRAMIDFYEDLLGVESHARVYSDSSIWQAGKLLSSEQATYLCRPVSYDEVKSTLMVFAAIDEFFRTGRLLKQFNSTALVVILKTPNPSGLTDYRPIACCTIIYKLITKILATRMSQVMPSIIALNQSAFVKGRRIADNILLAHELVHNYHRNNGNPRLTLKVDLRKAFDSVSWDFLEEALLNLGFPSQFIDWVITCVRTATFSIVINGGLEGYFHGKKGVRQGDPISPLLFVIAIEYLSCCFHHLIPPDFGFHPGCRTLQITHLCFADDLLVFCRGSFNSVTQVMSILKHFEQVSGLHINEGKSLIFFSGVTDHIKAEILTMLNFKEGSLPVTYLGIPLISSGLKKKYCDKIIHKITARITCWTSRLLSYGGRIQLVISVLQSLYVYMCSVFMLPKSIIQSIDRLCRDFLWHGNSNSKSRPVAWHDVCLPKKEGGLGLKSLSIWNCAAVGKNIWFLLTSYESLWAAWIRANKLRTLSYWGIIKPPDASWCWRKFLDLRSMFKGLFSYCLGSGMHFKFWTDPWLRGVSLIEKFPSICIVDANISKSAYVADVWHDNHWQLPDPIDSITAQAWDFITAHFTCSNDSDIISWKLTTSGIYSIASAYEYFRPKKPVVTWGDLLLLWFGLRYYILVLSKEPLYVGIEKSVGFPGMLLLSPDALRFVELLSALLYIGFGESAMMAPVQDPIRMRLVFGYAILPTHNGNLIKRRKRGMTYKADEDYDYLFKVVVIGDSGVGKTNLLSRFSRNEFSTESKSTIGVEFATRTISVDDKLVKAQIWDTAGQERYRAITSAYYRGAAGALIVYDVTRHITFENVERWLKELKNHTDQNVVIMLVGNKADLRHIRSVPLEDAQAFAQREKAFFVETSALEAMNVENAFTEVLTQIYHVVSKKMLDVGDDPSAVPKGRNIKIGEGDDAQASKKAGCCSDG</sequence>
<evidence type="ECO:0000256" key="5">
    <source>
        <dbReference type="ARBA" id="ARBA00023288"/>
    </source>
</evidence>
<dbReference type="PRINTS" id="PR00449">
    <property type="entry name" value="RASTRNSFRMNG"/>
</dbReference>
<keyword evidence="5" id="KW-0449">Lipoprotein</keyword>
<proteinExistence type="inferred from homology"/>
<comment type="caution">
    <text evidence="10">The sequence shown here is derived from an EMBL/GenBank/DDBJ whole genome shotgun (WGS) entry which is preliminary data.</text>
</comment>
<evidence type="ECO:0000256" key="6">
    <source>
        <dbReference type="ARBA" id="ARBA00023289"/>
    </source>
</evidence>
<keyword evidence="4" id="KW-0472">Membrane</keyword>
<dbReference type="InterPro" id="IPR036691">
    <property type="entry name" value="Endo/exonu/phosph_ase_sf"/>
</dbReference>
<name>A0A8J5KE13_ZINOF</name>
<dbReference type="NCBIfam" id="TIGR00231">
    <property type="entry name" value="small_GTP"/>
    <property type="match status" value="1"/>
</dbReference>
<evidence type="ECO:0000256" key="7">
    <source>
        <dbReference type="ARBA" id="ARBA00037868"/>
    </source>
</evidence>
<keyword evidence="6" id="KW-0636">Prenylation</keyword>
<protein>
    <recommendedName>
        <fullName evidence="9">Reverse transcriptase domain-containing protein</fullName>
    </recommendedName>
</protein>
<dbReference type="Pfam" id="PF00071">
    <property type="entry name" value="Ras"/>
    <property type="match status" value="1"/>
</dbReference>
<dbReference type="SMART" id="SM00173">
    <property type="entry name" value="RAS"/>
    <property type="match status" value="1"/>
</dbReference>
<evidence type="ECO:0000256" key="8">
    <source>
        <dbReference type="SAM" id="MobiDB-lite"/>
    </source>
</evidence>
<dbReference type="GO" id="GO:0012505">
    <property type="term" value="C:endomembrane system"/>
    <property type="evidence" value="ECO:0007669"/>
    <property type="project" value="UniProtKB-SubCell"/>
</dbReference>
<dbReference type="PANTHER" id="PTHR33116">
    <property type="entry name" value="REVERSE TRANSCRIPTASE ZINC-BINDING DOMAIN-CONTAINING PROTEIN-RELATED-RELATED"/>
    <property type="match status" value="1"/>
</dbReference>
<feature type="domain" description="Reverse transcriptase" evidence="9">
    <location>
        <begin position="600"/>
        <end position="877"/>
    </location>
</feature>
<accession>A0A8J5KE13</accession>
<keyword evidence="2" id="KW-0547">Nucleotide-binding</keyword>
<dbReference type="Gene3D" id="3.60.10.10">
    <property type="entry name" value="Endonuclease/exonuclease/phosphatase"/>
    <property type="match status" value="1"/>
</dbReference>
<dbReference type="InterPro" id="IPR000477">
    <property type="entry name" value="RT_dom"/>
</dbReference>
<evidence type="ECO:0000256" key="3">
    <source>
        <dbReference type="ARBA" id="ARBA00023134"/>
    </source>
</evidence>
<reference evidence="10 11" key="1">
    <citation type="submission" date="2020-08" db="EMBL/GenBank/DDBJ databases">
        <title>Plant Genome Project.</title>
        <authorList>
            <person name="Zhang R.-G."/>
        </authorList>
    </citation>
    <scope>NUCLEOTIDE SEQUENCE [LARGE SCALE GENOMIC DNA]</scope>
    <source>
        <tissue evidence="10">Rhizome</tissue>
    </source>
</reference>
<evidence type="ECO:0000259" key="9">
    <source>
        <dbReference type="PROSITE" id="PS50878"/>
    </source>
</evidence>
<organism evidence="10 11">
    <name type="scientific">Zingiber officinale</name>
    <name type="common">Ginger</name>
    <name type="synonym">Amomum zingiber</name>
    <dbReference type="NCBI Taxonomy" id="94328"/>
    <lineage>
        <taxon>Eukaryota</taxon>
        <taxon>Viridiplantae</taxon>
        <taxon>Streptophyta</taxon>
        <taxon>Embryophyta</taxon>
        <taxon>Tracheophyta</taxon>
        <taxon>Spermatophyta</taxon>
        <taxon>Magnoliopsida</taxon>
        <taxon>Liliopsida</taxon>
        <taxon>Zingiberales</taxon>
        <taxon>Zingiberaceae</taxon>
        <taxon>Zingiber</taxon>
    </lineage>
</organism>
<dbReference type="SMART" id="SM00174">
    <property type="entry name" value="RHO"/>
    <property type="match status" value="1"/>
</dbReference>
<dbReference type="EMBL" id="JACMSC010000018">
    <property type="protein sequence ID" value="KAG6477378.1"/>
    <property type="molecule type" value="Genomic_DNA"/>
</dbReference>
<dbReference type="Proteomes" id="UP000734854">
    <property type="component" value="Unassembled WGS sequence"/>
</dbReference>
<dbReference type="CDD" id="cd01650">
    <property type="entry name" value="RT_nLTR_like"/>
    <property type="match status" value="1"/>
</dbReference>
<dbReference type="InterPro" id="IPR001806">
    <property type="entry name" value="Small_GTPase"/>
</dbReference>
<dbReference type="InterPro" id="IPR025558">
    <property type="entry name" value="DUF4283"/>
</dbReference>
<dbReference type="CDD" id="cd01868">
    <property type="entry name" value="Rab11_like"/>
    <property type="match status" value="1"/>
</dbReference>
<dbReference type="Gene3D" id="3.40.50.300">
    <property type="entry name" value="P-loop containing nucleotide triphosphate hydrolases"/>
    <property type="match status" value="1"/>
</dbReference>
<dbReference type="InterPro" id="IPR043502">
    <property type="entry name" value="DNA/RNA_pol_sf"/>
</dbReference>
<dbReference type="PROSITE" id="PS50878">
    <property type="entry name" value="RT_POL"/>
    <property type="match status" value="1"/>
</dbReference>
<dbReference type="PROSITE" id="PS51420">
    <property type="entry name" value="RHO"/>
    <property type="match status" value="1"/>
</dbReference>
<evidence type="ECO:0000313" key="10">
    <source>
        <dbReference type="EMBL" id="KAG6477378.1"/>
    </source>
</evidence>
<dbReference type="SUPFAM" id="SSF56672">
    <property type="entry name" value="DNA/RNA polymerases"/>
    <property type="match status" value="1"/>
</dbReference>
<dbReference type="InterPro" id="IPR027417">
    <property type="entry name" value="P-loop_NTPase"/>
</dbReference>